<name>A0A1W1VCG5_9FIRM</name>
<dbReference type="PRINTS" id="PR00990">
    <property type="entry name" value="RIBOKINASE"/>
</dbReference>
<organism evidence="5 6">
    <name type="scientific">Thermanaeromonas toyohensis ToBE</name>
    <dbReference type="NCBI Taxonomy" id="698762"/>
    <lineage>
        <taxon>Bacteria</taxon>
        <taxon>Bacillati</taxon>
        <taxon>Bacillota</taxon>
        <taxon>Clostridia</taxon>
        <taxon>Neomoorellales</taxon>
        <taxon>Neomoorellaceae</taxon>
        <taxon>Thermanaeromonas</taxon>
    </lineage>
</organism>
<evidence type="ECO:0000313" key="5">
    <source>
        <dbReference type="EMBL" id="SMB90870.1"/>
    </source>
</evidence>
<feature type="domain" description="Carbohydrate kinase PfkB" evidence="4">
    <location>
        <begin position="1"/>
        <end position="295"/>
    </location>
</feature>
<dbReference type="OrthoDB" id="9788681at2"/>
<dbReference type="STRING" id="698762.SAMN00808754_0345"/>
<evidence type="ECO:0000313" key="6">
    <source>
        <dbReference type="Proteomes" id="UP000192569"/>
    </source>
</evidence>
<dbReference type="GO" id="GO:0016301">
    <property type="term" value="F:kinase activity"/>
    <property type="evidence" value="ECO:0007669"/>
    <property type="project" value="UniProtKB-KW"/>
</dbReference>
<comment type="similarity">
    <text evidence="1">Belongs to the carbohydrate kinase PfkB family.</text>
</comment>
<dbReference type="PROSITE" id="PS00583">
    <property type="entry name" value="PFKB_KINASES_1"/>
    <property type="match status" value="1"/>
</dbReference>
<dbReference type="Pfam" id="PF00294">
    <property type="entry name" value="PfkB"/>
    <property type="match status" value="1"/>
</dbReference>
<dbReference type="CDD" id="cd01166">
    <property type="entry name" value="KdgK"/>
    <property type="match status" value="1"/>
</dbReference>
<sequence length="310" mass="33040">MAEVICLGIMVADLVGRPVRGLPEKGKLVLVDEMELHTGGCAVNTAIALRKLGIKTGVIGKVGRDVLGDFIVNRLNQVGIDTRGVKRDPSTTTSATMVMVNEDGERSFIHYVGCNAKLTPEDIDWDIVKGARILHIAGSLIMPGFDGEPTAEVLKKAKDMGCLTSMDTAWDPSDRWMQVLKPSLPYVDVFLPSLEEARKLSGYDKVEEMADVFLEVGVKIVAIKMGEKGCYIRTNKEQLMLPAFSVKAVDATGAGDAFVAGFLAGLVKGLDLESTAKLANAVGALAVTAIGASSGIRSWEETQAFIAANA</sequence>
<accession>A0A1W1VCG5</accession>
<keyword evidence="6" id="KW-1185">Reference proteome</keyword>
<reference evidence="5 6" key="1">
    <citation type="submission" date="2017-04" db="EMBL/GenBank/DDBJ databases">
        <authorList>
            <person name="Afonso C.L."/>
            <person name="Miller P.J."/>
            <person name="Scott M.A."/>
            <person name="Spackman E."/>
            <person name="Goraichik I."/>
            <person name="Dimitrov K.M."/>
            <person name="Suarez D.L."/>
            <person name="Swayne D.E."/>
        </authorList>
    </citation>
    <scope>NUCLEOTIDE SEQUENCE [LARGE SCALE GENOMIC DNA]</scope>
    <source>
        <strain evidence="5 6">ToBE</strain>
    </source>
</reference>
<dbReference type="EMBL" id="LT838272">
    <property type="protein sequence ID" value="SMB90870.1"/>
    <property type="molecule type" value="Genomic_DNA"/>
</dbReference>
<dbReference type="PANTHER" id="PTHR10584:SF166">
    <property type="entry name" value="RIBOKINASE"/>
    <property type="match status" value="1"/>
</dbReference>
<evidence type="ECO:0000256" key="1">
    <source>
        <dbReference type="ARBA" id="ARBA00010688"/>
    </source>
</evidence>
<keyword evidence="2" id="KW-0808">Transferase</keyword>
<proteinExistence type="inferred from homology"/>
<dbReference type="SUPFAM" id="SSF53613">
    <property type="entry name" value="Ribokinase-like"/>
    <property type="match status" value="1"/>
</dbReference>
<dbReference type="AlphaFoldDB" id="A0A1W1VCG5"/>
<dbReference type="GO" id="GO:0006796">
    <property type="term" value="P:phosphate-containing compound metabolic process"/>
    <property type="evidence" value="ECO:0007669"/>
    <property type="project" value="UniProtKB-ARBA"/>
</dbReference>
<dbReference type="InterPro" id="IPR011611">
    <property type="entry name" value="PfkB_dom"/>
</dbReference>
<gene>
    <name evidence="5" type="ORF">SAMN00808754_0345</name>
</gene>
<evidence type="ECO:0000259" key="4">
    <source>
        <dbReference type="Pfam" id="PF00294"/>
    </source>
</evidence>
<dbReference type="PANTHER" id="PTHR10584">
    <property type="entry name" value="SUGAR KINASE"/>
    <property type="match status" value="1"/>
</dbReference>
<dbReference type="InterPro" id="IPR002139">
    <property type="entry name" value="Ribo/fructo_kinase"/>
</dbReference>
<dbReference type="InterPro" id="IPR002173">
    <property type="entry name" value="Carboh/pur_kinase_PfkB_CS"/>
</dbReference>
<dbReference type="InterPro" id="IPR029056">
    <property type="entry name" value="Ribokinase-like"/>
</dbReference>
<dbReference type="RefSeq" id="WP_084663433.1">
    <property type="nucleotide sequence ID" value="NZ_LT838272.1"/>
</dbReference>
<evidence type="ECO:0000256" key="3">
    <source>
        <dbReference type="ARBA" id="ARBA00022777"/>
    </source>
</evidence>
<protein>
    <submittedName>
        <fullName evidence="5">Ribokinase</fullName>
    </submittedName>
</protein>
<dbReference type="Proteomes" id="UP000192569">
    <property type="component" value="Chromosome I"/>
</dbReference>
<evidence type="ECO:0000256" key="2">
    <source>
        <dbReference type="ARBA" id="ARBA00022679"/>
    </source>
</evidence>
<keyword evidence="3 5" id="KW-0418">Kinase</keyword>
<dbReference type="Gene3D" id="3.40.1190.20">
    <property type="match status" value="1"/>
</dbReference>
<dbReference type="GO" id="GO:0005829">
    <property type="term" value="C:cytosol"/>
    <property type="evidence" value="ECO:0007669"/>
    <property type="project" value="TreeGrafter"/>
</dbReference>